<reference evidence="2" key="1">
    <citation type="submission" date="2022-05" db="EMBL/GenBank/DDBJ databases">
        <authorList>
            <person name="Tuo L."/>
        </authorList>
    </citation>
    <scope>NUCLEOTIDE SEQUENCE</scope>
    <source>
        <strain evidence="2">BSK12Z-4</strain>
    </source>
</reference>
<dbReference type="AlphaFoldDB" id="A0A9X2DEC0"/>
<protein>
    <submittedName>
        <fullName evidence="2">Uncharacterized protein</fullName>
    </submittedName>
</protein>
<sequence length="92" mass="9987">MTMPHALPRTMPAAMADGRSRKITSRHVHVTDPDHPQPVSVRWTPERGPLWRCSACGPQDHAACLHTYSAGVLLAEQLIGLTRTAEIAPVSA</sequence>
<evidence type="ECO:0000313" key="3">
    <source>
        <dbReference type="Proteomes" id="UP001139485"/>
    </source>
</evidence>
<proteinExistence type="predicted"/>
<organism evidence="2 3">
    <name type="scientific">Nocardioides bruguierae</name>
    <dbReference type="NCBI Taxonomy" id="2945102"/>
    <lineage>
        <taxon>Bacteria</taxon>
        <taxon>Bacillati</taxon>
        <taxon>Actinomycetota</taxon>
        <taxon>Actinomycetes</taxon>
        <taxon>Propionibacteriales</taxon>
        <taxon>Nocardioidaceae</taxon>
        <taxon>Nocardioides</taxon>
    </lineage>
</organism>
<dbReference type="EMBL" id="JAMOIL010000054">
    <property type="protein sequence ID" value="MCM0622844.1"/>
    <property type="molecule type" value="Genomic_DNA"/>
</dbReference>
<feature type="region of interest" description="Disordered" evidence="1">
    <location>
        <begin position="1"/>
        <end position="42"/>
    </location>
</feature>
<name>A0A9X2DEC0_9ACTN</name>
<comment type="caution">
    <text evidence="2">The sequence shown here is derived from an EMBL/GenBank/DDBJ whole genome shotgun (WGS) entry which is preliminary data.</text>
</comment>
<gene>
    <name evidence="2" type="ORF">M8330_21375</name>
</gene>
<keyword evidence="3" id="KW-1185">Reference proteome</keyword>
<evidence type="ECO:0000313" key="2">
    <source>
        <dbReference type="EMBL" id="MCM0622844.1"/>
    </source>
</evidence>
<accession>A0A9X2DEC0</accession>
<evidence type="ECO:0000256" key="1">
    <source>
        <dbReference type="SAM" id="MobiDB-lite"/>
    </source>
</evidence>
<dbReference type="Proteomes" id="UP001139485">
    <property type="component" value="Unassembled WGS sequence"/>
</dbReference>
<dbReference type="RefSeq" id="WP_250829000.1">
    <property type="nucleotide sequence ID" value="NZ_JAMOIL010000054.1"/>
</dbReference>